<dbReference type="Proteomes" id="UP000828390">
    <property type="component" value="Unassembled WGS sequence"/>
</dbReference>
<evidence type="ECO:0000313" key="2">
    <source>
        <dbReference type="EMBL" id="KAH3868131.1"/>
    </source>
</evidence>
<gene>
    <name evidence="2" type="ORF">DPMN_031271</name>
</gene>
<reference evidence="2" key="1">
    <citation type="journal article" date="2019" name="bioRxiv">
        <title>The Genome of the Zebra Mussel, Dreissena polymorpha: A Resource for Invasive Species Research.</title>
        <authorList>
            <person name="McCartney M.A."/>
            <person name="Auch B."/>
            <person name="Kono T."/>
            <person name="Mallez S."/>
            <person name="Zhang Y."/>
            <person name="Obille A."/>
            <person name="Becker A."/>
            <person name="Abrahante J.E."/>
            <person name="Garbe J."/>
            <person name="Badalamenti J.P."/>
            <person name="Herman A."/>
            <person name="Mangelson H."/>
            <person name="Liachko I."/>
            <person name="Sullivan S."/>
            <person name="Sone E.D."/>
            <person name="Koren S."/>
            <person name="Silverstein K.A.T."/>
            <person name="Beckman K.B."/>
            <person name="Gohl D.M."/>
        </authorList>
    </citation>
    <scope>NUCLEOTIDE SEQUENCE</scope>
    <source>
        <strain evidence="2">Duluth1</strain>
        <tissue evidence="2">Whole animal</tissue>
    </source>
</reference>
<organism evidence="2 3">
    <name type="scientific">Dreissena polymorpha</name>
    <name type="common">Zebra mussel</name>
    <name type="synonym">Mytilus polymorpha</name>
    <dbReference type="NCBI Taxonomy" id="45954"/>
    <lineage>
        <taxon>Eukaryota</taxon>
        <taxon>Metazoa</taxon>
        <taxon>Spiralia</taxon>
        <taxon>Lophotrochozoa</taxon>
        <taxon>Mollusca</taxon>
        <taxon>Bivalvia</taxon>
        <taxon>Autobranchia</taxon>
        <taxon>Heteroconchia</taxon>
        <taxon>Euheterodonta</taxon>
        <taxon>Imparidentia</taxon>
        <taxon>Neoheterodontei</taxon>
        <taxon>Myida</taxon>
        <taxon>Dreissenoidea</taxon>
        <taxon>Dreissenidae</taxon>
        <taxon>Dreissena</taxon>
    </lineage>
</organism>
<feature type="compositionally biased region" description="Basic and acidic residues" evidence="1">
    <location>
        <begin position="94"/>
        <end position="106"/>
    </location>
</feature>
<feature type="region of interest" description="Disordered" evidence="1">
    <location>
        <begin position="87"/>
        <end position="106"/>
    </location>
</feature>
<proteinExistence type="predicted"/>
<evidence type="ECO:0000256" key="1">
    <source>
        <dbReference type="SAM" id="MobiDB-lite"/>
    </source>
</evidence>
<name>A0A9D4M209_DREPO</name>
<reference evidence="2" key="2">
    <citation type="submission" date="2020-11" db="EMBL/GenBank/DDBJ databases">
        <authorList>
            <person name="McCartney M.A."/>
            <person name="Auch B."/>
            <person name="Kono T."/>
            <person name="Mallez S."/>
            <person name="Becker A."/>
            <person name="Gohl D.M."/>
            <person name="Silverstein K.A.T."/>
            <person name="Koren S."/>
            <person name="Bechman K.B."/>
            <person name="Herman A."/>
            <person name="Abrahante J.E."/>
            <person name="Garbe J."/>
        </authorList>
    </citation>
    <scope>NUCLEOTIDE SEQUENCE</scope>
    <source>
        <strain evidence="2">Duluth1</strain>
        <tissue evidence="2">Whole animal</tissue>
    </source>
</reference>
<evidence type="ECO:0000313" key="3">
    <source>
        <dbReference type="Proteomes" id="UP000828390"/>
    </source>
</evidence>
<dbReference type="AlphaFoldDB" id="A0A9D4M209"/>
<dbReference type="EMBL" id="JAIWYP010000002">
    <property type="protein sequence ID" value="KAH3868131.1"/>
    <property type="molecule type" value="Genomic_DNA"/>
</dbReference>
<protein>
    <submittedName>
        <fullName evidence="2">Uncharacterized protein</fullName>
    </submittedName>
</protein>
<comment type="caution">
    <text evidence="2">The sequence shown here is derived from an EMBL/GenBank/DDBJ whole genome shotgun (WGS) entry which is preliminary data.</text>
</comment>
<sequence length="106" mass="12123">MCLIQQEPVNYCVLVVPHAPLSPQSFTVFKPIQVQEGRAEQCLRPLRSLCVQDSRDLKLSLDIIETNLLIKFHEDCTINVASRELTRQMLTPHNEQRTKGDHKSSP</sequence>
<accession>A0A9D4M209</accession>
<keyword evidence="3" id="KW-1185">Reference proteome</keyword>